<evidence type="ECO:0000256" key="2">
    <source>
        <dbReference type="PROSITE-ProRule" id="PRU00035"/>
    </source>
</evidence>
<feature type="compositionally biased region" description="Basic and acidic residues" evidence="3">
    <location>
        <begin position="244"/>
        <end position="253"/>
    </location>
</feature>
<keyword evidence="1 2" id="KW-0103">Bromodomain</keyword>
<dbReference type="PANTHER" id="PTHR37888:SF11">
    <property type="entry name" value="DNA-BINDING BROMODOMAIN-CONTAINING PROTEIN"/>
    <property type="match status" value="1"/>
</dbReference>
<feature type="region of interest" description="Disordered" evidence="3">
    <location>
        <begin position="565"/>
        <end position="626"/>
    </location>
</feature>
<dbReference type="CDD" id="cd00167">
    <property type="entry name" value="SANT"/>
    <property type="match status" value="1"/>
</dbReference>
<feature type="region of interest" description="Disordered" evidence="3">
    <location>
        <begin position="452"/>
        <end position="534"/>
    </location>
</feature>
<dbReference type="SUPFAM" id="SSF47370">
    <property type="entry name" value="Bromodomain"/>
    <property type="match status" value="1"/>
</dbReference>
<evidence type="ECO:0000256" key="3">
    <source>
        <dbReference type="SAM" id="MobiDB-lite"/>
    </source>
</evidence>
<reference evidence="6" key="2">
    <citation type="submission" date="2021-12" db="EMBL/GenBank/DDBJ databases">
        <title>Resequencing data analysis of finger millet.</title>
        <authorList>
            <person name="Hatakeyama M."/>
            <person name="Aluri S."/>
            <person name="Balachadran M.T."/>
            <person name="Sivarajan S.R."/>
            <person name="Poveda L."/>
            <person name="Shimizu-Inatsugi R."/>
            <person name="Schlapbach R."/>
            <person name="Sreeman S.M."/>
            <person name="Shimizu K.K."/>
        </authorList>
    </citation>
    <scope>NUCLEOTIDE SEQUENCE</scope>
</reference>
<evidence type="ECO:0000313" key="6">
    <source>
        <dbReference type="EMBL" id="GJN15773.1"/>
    </source>
</evidence>
<sequence>MTARSDDPDVSPGTAAGGEIWDTWEELLLASAVKRHGTARWDLVAMEMQSRCASASDARFTPSACRLRFRLLHRRFAPAGAENAGGGDDDDEDPDAAAVDECVEKLRKLRVAELRREVERHDLSIGSLKSKVKRLEEERERSNSGEGAPTVKDEAENEEAVLANGSPEDYDHAGGDRVSGDESGRSCKESNSADLKRPGHDAGTASAAGDDDAAVRGKEEAAGAGESSSVKREEASGESVAGSKEADAEKESSDVQSAASPSRRREREGGGREEAEAEEASPSTSAPAALPAAEAEALSAFLESVRTSKAGAVFERRLESQDDANYRSTIRRHVDLETIRAKLEGGGTRYSSASEFYHDLLLLCANALVFFPRGSPEHAAAVQTRALVTKHMSASLRKDQPGSSGKAAAGPSAASKKPKADADVGSLLEKTAPIMVCRKRSSIAKAAAAAAKAEKTEKEESEDEEDEVKKKVSSMDKIRGLRTNKTRGGLARKAGPNQRAAKDLESEAAAAEGTKKSDKKGGGGSAAGGVAKKRNAVDFLNRMKQNTGPSTERVSLLETLKLSAAAEQKKSGKGEARKESGSGSKRGGKDTPPSRRIGRPPKRAAAPPSPPPSKRARGSGRRGGKK</sequence>
<feature type="region of interest" description="Disordered" evidence="3">
    <location>
        <begin position="392"/>
        <end position="424"/>
    </location>
</feature>
<dbReference type="PROSITE" id="PS50014">
    <property type="entry name" value="BROMODOMAIN_2"/>
    <property type="match status" value="1"/>
</dbReference>
<accession>A0AAV5DZU0</accession>
<feature type="region of interest" description="Disordered" evidence="3">
    <location>
        <begin position="132"/>
        <end position="292"/>
    </location>
</feature>
<feature type="compositionally biased region" description="Basic and acidic residues" evidence="3">
    <location>
        <begin position="467"/>
        <end position="479"/>
    </location>
</feature>
<evidence type="ECO:0000259" key="4">
    <source>
        <dbReference type="PROSITE" id="PS50014"/>
    </source>
</evidence>
<feature type="compositionally biased region" description="Basic and acidic residues" evidence="3">
    <location>
        <begin position="263"/>
        <end position="274"/>
    </location>
</feature>
<feature type="domain" description="Bromo" evidence="4">
    <location>
        <begin position="306"/>
        <end position="378"/>
    </location>
</feature>
<dbReference type="AlphaFoldDB" id="A0AAV5DZU0"/>
<feature type="compositionally biased region" description="Basic and acidic residues" evidence="3">
    <location>
        <begin position="169"/>
        <end position="188"/>
    </location>
</feature>
<feature type="compositionally biased region" description="Low complexity" evidence="3">
    <location>
        <begin position="401"/>
        <end position="415"/>
    </location>
</feature>
<dbReference type="Gene3D" id="1.10.10.60">
    <property type="entry name" value="Homeodomain-like"/>
    <property type="match status" value="1"/>
</dbReference>
<dbReference type="Proteomes" id="UP001054889">
    <property type="component" value="Unassembled WGS sequence"/>
</dbReference>
<dbReference type="Pfam" id="PF00439">
    <property type="entry name" value="Bromodomain"/>
    <property type="match status" value="1"/>
</dbReference>
<proteinExistence type="predicted"/>
<gene>
    <name evidence="6" type="primary">gb02712</name>
    <name evidence="6" type="ORF">PR202_gb02712</name>
</gene>
<feature type="compositionally biased region" description="Low complexity" evidence="3">
    <location>
        <begin position="280"/>
        <end position="292"/>
    </location>
</feature>
<evidence type="ECO:0000259" key="5">
    <source>
        <dbReference type="PROSITE" id="PS50090"/>
    </source>
</evidence>
<name>A0AAV5DZU0_ELECO</name>
<feature type="compositionally biased region" description="Basic residues" evidence="3">
    <location>
        <begin position="614"/>
        <end position="626"/>
    </location>
</feature>
<dbReference type="PANTHER" id="PTHR37888">
    <property type="entry name" value="DNA-BINDING BROMODOMAIN-CONTAINING PROTEIN"/>
    <property type="match status" value="1"/>
</dbReference>
<reference evidence="6" key="1">
    <citation type="journal article" date="2018" name="DNA Res.">
        <title>Multiple hybrid de novo genome assembly of finger millet, an orphan allotetraploid crop.</title>
        <authorList>
            <person name="Hatakeyama M."/>
            <person name="Aluri S."/>
            <person name="Balachadran M.T."/>
            <person name="Sivarajan S.R."/>
            <person name="Patrignani A."/>
            <person name="Gruter S."/>
            <person name="Poveda L."/>
            <person name="Shimizu-Inatsugi R."/>
            <person name="Baeten J."/>
            <person name="Francoijs K.J."/>
            <person name="Nataraja K.N."/>
            <person name="Reddy Y.A.N."/>
            <person name="Phadnis S."/>
            <person name="Ravikumar R.L."/>
            <person name="Schlapbach R."/>
            <person name="Sreeman S.M."/>
            <person name="Shimizu K.K."/>
        </authorList>
    </citation>
    <scope>NUCLEOTIDE SEQUENCE</scope>
</reference>
<feature type="domain" description="Myb-like" evidence="5">
    <location>
        <begin position="21"/>
        <end position="73"/>
    </location>
</feature>
<protein>
    <recommendedName>
        <fullName evidence="8">DNA-binding bromodomain-containing protein</fullName>
    </recommendedName>
</protein>
<evidence type="ECO:0008006" key="8">
    <source>
        <dbReference type="Google" id="ProtNLM"/>
    </source>
</evidence>
<dbReference type="SMART" id="SM00297">
    <property type="entry name" value="BROMO"/>
    <property type="match status" value="1"/>
</dbReference>
<dbReference type="EMBL" id="BQKI01000072">
    <property type="protein sequence ID" value="GJN15773.1"/>
    <property type="molecule type" value="Genomic_DNA"/>
</dbReference>
<dbReference type="PROSITE" id="PS50090">
    <property type="entry name" value="MYB_LIKE"/>
    <property type="match status" value="1"/>
</dbReference>
<feature type="compositionally biased region" description="Basic and acidic residues" evidence="3">
    <location>
        <begin position="567"/>
        <end position="580"/>
    </location>
</feature>
<dbReference type="SMART" id="SM00717">
    <property type="entry name" value="SANT"/>
    <property type="match status" value="1"/>
</dbReference>
<keyword evidence="7" id="KW-1185">Reference proteome</keyword>
<organism evidence="6 7">
    <name type="scientific">Eleusine coracana subsp. coracana</name>
    <dbReference type="NCBI Taxonomy" id="191504"/>
    <lineage>
        <taxon>Eukaryota</taxon>
        <taxon>Viridiplantae</taxon>
        <taxon>Streptophyta</taxon>
        <taxon>Embryophyta</taxon>
        <taxon>Tracheophyta</taxon>
        <taxon>Spermatophyta</taxon>
        <taxon>Magnoliopsida</taxon>
        <taxon>Liliopsida</taxon>
        <taxon>Poales</taxon>
        <taxon>Poaceae</taxon>
        <taxon>PACMAD clade</taxon>
        <taxon>Chloridoideae</taxon>
        <taxon>Cynodonteae</taxon>
        <taxon>Eleusininae</taxon>
        <taxon>Eleusine</taxon>
    </lineage>
</organism>
<dbReference type="InterPro" id="IPR001487">
    <property type="entry name" value="Bromodomain"/>
</dbReference>
<dbReference type="CDD" id="cd04369">
    <property type="entry name" value="Bromodomain"/>
    <property type="match status" value="1"/>
</dbReference>
<feature type="compositionally biased region" description="Basic and acidic residues" evidence="3">
    <location>
        <begin position="133"/>
        <end position="143"/>
    </location>
</feature>
<dbReference type="InterPro" id="IPR001005">
    <property type="entry name" value="SANT/Myb"/>
</dbReference>
<dbReference type="InterPro" id="IPR036427">
    <property type="entry name" value="Bromodomain-like_sf"/>
</dbReference>
<comment type="caution">
    <text evidence="6">The sequence shown here is derived from an EMBL/GenBank/DDBJ whole genome shotgun (WGS) entry which is preliminary data.</text>
</comment>
<dbReference type="Pfam" id="PF00249">
    <property type="entry name" value="Myb_DNA-binding"/>
    <property type="match status" value="1"/>
</dbReference>
<dbReference type="Gene3D" id="1.20.920.10">
    <property type="entry name" value="Bromodomain-like"/>
    <property type="match status" value="1"/>
</dbReference>
<evidence type="ECO:0000313" key="7">
    <source>
        <dbReference type="Proteomes" id="UP001054889"/>
    </source>
</evidence>
<evidence type="ECO:0000256" key="1">
    <source>
        <dbReference type="ARBA" id="ARBA00023117"/>
    </source>
</evidence>